<dbReference type="Proteomes" id="UP001469553">
    <property type="component" value="Unassembled WGS sequence"/>
</dbReference>
<evidence type="ECO:0000313" key="1">
    <source>
        <dbReference type="EMBL" id="MEQ2283414.1"/>
    </source>
</evidence>
<reference evidence="1 2" key="1">
    <citation type="submission" date="2021-06" db="EMBL/GenBank/DDBJ databases">
        <authorList>
            <person name="Palmer J.M."/>
        </authorList>
    </citation>
    <scope>NUCLEOTIDE SEQUENCE [LARGE SCALE GENOMIC DNA]</scope>
    <source>
        <strain evidence="1 2">AS_MEX2019</strain>
        <tissue evidence="1">Muscle</tissue>
    </source>
</reference>
<accession>A0ABV0XPL5</accession>
<name>A0ABV0XPL5_9TELE</name>
<dbReference type="EMBL" id="JAHRIP010010052">
    <property type="protein sequence ID" value="MEQ2283414.1"/>
    <property type="molecule type" value="Genomic_DNA"/>
</dbReference>
<evidence type="ECO:0000313" key="2">
    <source>
        <dbReference type="Proteomes" id="UP001469553"/>
    </source>
</evidence>
<protein>
    <submittedName>
        <fullName evidence="1">Uncharacterized protein</fullName>
    </submittedName>
</protein>
<sequence>MLWALFSIKCRQNVARLNGTMNSLQCKDFANRNLVASPRKLRMSPSAGEPVQNIWPKQLRNGSPDTKSTLIHIPHYFRFSGVMVLLYEAINLLRCISRNLVISIIRVYTIIEGWL</sequence>
<keyword evidence="2" id="KW-1185">Reference proteome</keyword>
<proteinExistence type="predicted"/>
<comment type="caution">
    <text evidence="1">The sequence shown here is derived from an EMBL/GenBank/DDBJ whole genome shotgun (WGS) entry which is preliminary data.</text>
</comment>
<organism evidence="1 2">
    <name type="scientific">Ameca splendens</name>
    <dbReference type="NCBI Taxonomy" id="208324"/>
    <lineage>
        <taxon>Eukaryota</taxon>
        <taxon>Metazoa</taxon>
        <taxon>Chordata</taxon>
        <taxon>Craniata</taxon>
        <taxon>Vertebrata</taxon>
        <taxon>Euteleostomi</taxon>
        <taxon>Actinopterygii</taxon>
        <taxon>Neopterygii</taxon>
        <taxon>Teleostei</taxon>
        <taxon>Neoteleostei</taxon>
        <taxon>Acanthomorphata</taxon>
        <taxon>Ovalentaria</taxon>
        <taxon>Atherinomorphae</taxon>
        <taxon>Cyprinodontiformes</taxon>
        <taxon>Goodeidae</taxon>
        <taxon>Ameca</taxon>
    </lineage>
</organism>
<gene>
    <name evidence="1" type="ORF">AMECASPLE_010967</name>
</gene>